<evidence type="ECO:0000256" key="1">
    <source>
        <dbReference type="ARBA" id="ARBA00001947"/>
    </source>
</evidence>
<dbReference type="InterPro" id="IPR051156">
    <property type="entry name" value="Mito/Outer_Membr_Metalloprot"/>
</dbReference>
<protein>
    <submittedName>
        <fullName evidence="9">Peptidase M48</fullName>
    </submittedName>
</protein>
<evidence type="ECO:0000256" key="3">
    <source>
        <dbReference type="ARBA" id="ARBA00022723"/>
    </source>
</evidence>
<dbReference type="EMBL" id="LR796139">
    <property type="protein sequence ID" value="CAB4120925.1"/>
    <property type="molecule type" value="Genomic_DNA"/>
</dbReference>
<evidence type="ECO:0000256" key="7">
    <source>
        <dbReference type="SAM" id="Phobius"/>
    </source>
</evidence>
<comment type="cofactor">
    <cofactor evidence="1">
        <name>Zn(2+)</name>
        <dbReference type="ChEBI" id="CHEBI:29105"/>
    </cofactor>
</comment>
<keyword evidence="2" id="KW-0645">Protease</keyword>
<organism evidence="9">
    <name type="scientific">uncultured Caudovirales phage</name>
    <dbReference type="NCBI Taxonomy" id="2100421"/>
    <lineage>
        <taxon>Viruses</taxon>
        <taxon>Duplodnaviria</taxon>
        <taxon>Heunggongvirae</taxon>
        <taxon>Uroviricota</taxon>
        <taxon>Caudoviricetes</taxon>
        <taxon>Peduoviridae</taxon>
        <taxon>Maltschvirus</taxon>
        <taxon>Maltschvirus maltsch</taxon>
    </lineage>
</organism>
<dbReference type="SUPFAM" id="SSF55486">
    <property type="entry name" value="Metalloproteases ('zincins'), catalytic domain"/>
    <property type="match status" value="1"/>
</dbReference>
<dbReference type="GO" id="GO:0016020">
    <property type="term" value="C:membrane"/>
    <property type="evidence" value="ECO:0007669"/>
    <property type="project" value="TreeGrafter"/>
</dbReference>
<keyword evidence="7" id="KW-0472">Membrane</keyword>
<dbReference type="Pfam" id="PF01435">
    <property type="entry name" value="Peptidase_M48"/>
    <property type="match status" value="1"/>
</dbReference>
<evidence type="ECO:0000256" key="4">
    <source>
        <dbReference type="ARBA" id="ARBA00022801"/>
    </source>
</evidence>
<feature type="transmembrane region" description="Helical" evidence="7">
    <location>
        <begin position="6"/>
        <end position="24"/>
    </location>
</feature>
<name>A0A6J5KHB9_9CAUD</name>
<keyword evidence="7" id="KW-1133">Transmembrane helix</keyword>
<feature type="domain" description="Peptidase M48" evidence="8">
    <location>
        <begin position="34"/>
        <end position="116"/>
    </location>
</feature>
<dbReference type="PANTHER" id="PTHR22726:SF1">
    <property type="entry name" value="METALLOENDOPEPTIDASE OMA1, MITOCHONDRIAL"/>
    <property type="match status" value="1"/>
</dbReference>
<keyword evidence="4" id="KW-0378">Hydrolase</keyword>
<reference evidence="9" key="1">
    <citation type="submission" date="2020-04" db="EMBL/GenBank/DDBJ databases">
        <authorList>
            <person name="Chiriac C."/>
            <person name="Salcher M."/>
            <person name="Ghai R."/>
            <person name="Kavagutti S V."/>
        </authorList>
    </citation>
    <scope>NUCLEOTIDE SEQUENCE</scope>
</reference>
<dbReference type="GO" id="GO:0004222">
    <property type="term" value="F:metalloendopeptidase activity"/>
    <property type="evidence" value="ECO:0007669"/>
    <property type="project" value="InterPro"/>
</dbReference>
<gene>
    <name evidence="9" type="ORF">UFOVP1_37</name>
</gene>
<evidence type="ECO:0000313" key="9">
    <source>
        <dbReference type="EMBL" id="CAB4120925.1"/>
    </source>
</evidence>
<keyword evidence="7" id="KW-0812">Transmembrane</keyword>
<dbReference type="GO" id="GO:0051603">
    <property type="term" value="P:proteolysis involved in protein catabolic process"/>
    <property type="evidence" value="ECO:0007669"/>
    <property type="project" value="TreeGrafter"/>
</dbReference>
<dbReference type="Gene3D" id="3.30.2010.10">
    <property type="entry name" value="Metalloproteases ('zincins'), catalytic domain"/>
    <property type="match status" value="1"/>
</dbReference>
<evidence type="ECO:0000256" key="5">
    <source>
        <dbReference type="ARBA" id="ARBA00022833"/>
    </source>
</evidence>
<keyword evidence="6" id="KW-0482">Metalloprotease</keyword>
<keyword evidence="3" id="KW-0479">Metal-binding</keyword>
<accession>A0A6J5KHB9</accession>
<dbReference type="InterPro" id="IPR001915">
    <property type="entry name" value="Peptidase_M48"/>
</dbReference>
<dbReference type="PANTHER" id="PTHR22726">
    <property type="entry name" value="METALLOENDOPEPTIDASE OMA1"/>
    <property type="match status" value="1"/>
</dbReference>
<dbReference type="GO" id="GO:0046872">
    <property type="term" value="F:metal ion binding"/>
    <property type="evidence" value="ECO:0007669"/>
    <property type="project" value="UniProtKB-KW"/>
</dbReference>
<sequence>MSKTLKVCAGIMVLIYVVILGTLIKHRYMMPKKPLTNQEIQQVFNNLTKYLGITFLPTLVIARNDNTINAVTDEDSLTITIYGGMINIIYTKDEMAAVLAHELGHAMMQDQYLSKAANNSDAMQTIVEGNADKYSTYLVLRAGYDVCQMQNIWRRFRRIYGDYETNEDHPNHSYRTWQLEFPECSRSYY</sequence>
<evidence type="ECO:0000259" key="8">
    <source>
        <dbReference type="Pfam" id="PF01435"/>
    </source>
</evidence>
<proteinExistence type="predicted"/>
<evidence type="ECO:0000256" key="6">
    <source>
        <dbReference type="ARBA" id="ARBA00023049"/>
    </source>
</evidence>
<keyword evidence="5" id="KW-0862">Zinc</keyword>
<evidence type="ECO:0000256" key="2">
    <source>
        <dbReference type="ARBA" id="ARBA00022670"/>
    </source>
</evidence>